<evidence type="ECO:0000256" key="8">
    <source>
        <dbReference type="ARBA" id="ARBA00023157"/>
    </source>
</evidence>
<keyword evidence="4" id="KW-1003">Cell membrane</keyword>
<organism evidence="15 16">
    <name type="scientific">Schistosoma mattheei</name>
    <dbReference type="NCBI Taxonomy" id="31246"/>
    <lineage>
        <taxon>Eukaryota</taxon>
        <taxon>Metazoa</taxon>
        <taxon>Spiralia</taxon>
        <taxon>Lophotrochozoa</taxon>
        <taxon>Platyhelminthes</taxon>
        <taxon>Trematoda</taxon>
        <taxon>Digenea</taxon>
        <taxon>Strigeidida</taxon>
        <taxon>Schistosomatoidea</taxon>
        <taxon>Schistosomatidae</taxon>
        <taxon>Schistosoma</taxon>
    </lineage>
</organism>
<dbReference type="WBParaSite" id="SMTH1_50610.1">
    <property type="protein sequence ID" value="SMTH1_50610.1"/>
    <property type="gene ID" value="SMTH1_50610"/>
</dbReference>
<evidence type="ECO:0000313" key="16">
    <source>
        <dbReference type="WBParaSite" id="SMTH1_50610.1"/>
    </source>
</evidence>
<evidence type="ECO:0000256" key="7">
    <source>
        <dbReference type="ARBA" id="ARBA00023136"/>
    </source>
</evidence>
<dbReference type="AlphaFoldDB" id="A0AA85BGP4"/>
<dbReference type="InterPro" id="IPR005429">
    <property type="entry name" value="LimpII"/>
</dbReference>
<dbReference type="Proteomes" id="UP000050791">
    <property type="component" value="Unassembled WGS sequence"/>
</dbReference>
<evidence type="ECO:0000256" key="11">
    <source>
        <dbReference type="ARBA" id="ARBA00040821"/>
    </source>
</evidence>
<proteinExistence type="inferred from homology"/>
<comment type="similarity">
    <text evidence="3">Belongs to the CD36 family.</text>
</comment>
<evidence type="ECO:0000256" key="5">
    <source>
        <dbReference type="ARBA" id="ARBA00022692"/>
    </source>
</evidence>
<evidence type="ECO:0000256" key="4">
    <source>
        <dbReference type="ARBA" id="ARBA00022475"/>
    </source>
</evidence>
<evidence type="ECO:0000256" key="14">
    <source>
        <dbReference type="SAM" id="Phobius"/>
    </source>
</evidence>
<reference evidence="16" key="1">
    <citation type="submission" date="2023-11" db="UniProtKB">
        <authorList>
            <consortium name="WormBaseParasite"/>
        </authorList>
    </citation>
    <scope>IDENTIFICATION</scope>
</reference>
<keyword evidence="8" id="KW-1015">Disulfide bond</keyword>
<keyword evidence="10" id="KW-0325">Glycoprotein</keyword>
<keyword evidence="5 14" id="KW-0812">Transmembrane</keyword>
<dbReference type="GO" id="GO:0005901">
    <property type="term" value="C:caveola"/>
    <property type="evidence" value="ECO:0007669"/>
    <property type="project" value="UniProtKB-SubCell"/>
</dbReference>
<feature type="compositionally biased region" description="Acidic residues" evidence="13">
    <location>
        <begin position="500"/>
        <end position="514"/>
    </location>
</feature>
<protein>
    <recommendedName>
        <fullName evidence="11">Scavenger receptor class B member 1</fullName>
    </recommendedName>
    <alternativeName>
        <fullName evidence="12">SR-BI</fullName>
    </alternativeName>
</protein>
<feature type="compositionally biased region" description="Basic and acidic residues" evidence="13">
    <location>
        <begin position="515"/>
        <end position="525"/>
    </location>
</feature>
<evidence type="ECO:0000256" key="6">
    <source>
        <dbReference type="ARBA" id="ARBA00022989"/>
    </source>
</evidence>
<dbReference type="Pfam" id="PF01130">
    <property type="entry name" value="CD36"/>
    <property type="match status" value="1"/>
</dbReference>
<feature type="region of interest" description="Disordered" evidence="13">
    <location>
        <begin position="490"/>
        <end position="536"/>
    </location>
</feature>
<comment type="subcellular location">
    <subcellularLocation>
        <location evidence="2">Cell membrane</location>
        <topology evidence="2">Multi-pass membrane protein</topology>
    </subcellularLocation>
    <subcellularLocation>
        <location evidence="1">Membrane</location>
        <location evidence="1">Caveola</location>
        <topology evidence="1">Multi-pass membrane protein</topology>
    </subcellularLocation>
</comment>
<evidence type="ECO:0000256" key="13">
    <source>
        <dbReference type="SAM" id="MobiDB-lite"/>
    </source>
</evidence>
<dbReference type="PRINTS" id="PR01611">
    <property type="entry name" value="LIMPII"/>
</dbReference>
<keyword evidence="7 14" id="KW-0472">Membrane</keyword>
<evidence type="ECO:0000256" key="3">
    <source>
        <dbReference type="ARBA" id="ARBA00010532"/>
    </source>
</evidence>
<dbReference type="PANTHER" id="PTHR11923:SF110">
    <property type="entry name" value="SCAVENGER RECEPTOR CLASS B MEMBER 1"/>
    <property type="match status" value="1"/>
</dbReference>
<evidence type="ECO:0000256" key="9">
    <source>
        <dbReference type="ARBA" id="ARBA00023170"/>
    </source>
</evidence>
<evidence type="ECO:0000256" key="12">
    <source>
        <dbReference type="ARBA" id="ARBA00042244"/>
    </source>
</evidence>
<sequence>MMFHTCLKSIIFFSILLFASLLSLCILYPILWLLITRETRLNPGSTIYTEWLEPSIPIYIQFYFFNLTNPIEFQSGHKPHLKQLGPYTYLEKRMKFNITQINETITYQEIKWYYFVPNLSNGTENDMITTINLAYITIATKFNELPWLLSRIIEQIEKHFHEYLFIKKPIKQLLWGYNDELLTFISNYFMNITTTIGLFINKNNTFSDFITINNGLYNHKQIGEIIKYNGKDKLSYWKTSTANMINGSDGSLFHTFLTINDNPYIFASDICRSIQFTIDSIVKFNHLPVFKFIPMLDTFKSPKYYEKNKGFCLDWPNCYDDGVLDMSSCQPGIPIAVSQPHFLNANQSYQNAIDGLYPTDELNTMIYIEPNTGYVIKAEKKLQMNIFIKNNQNFQQLENISNILLPIMFINESIELNHTVINQLHNILIQNPYIATIILLIMITSFILIIGFIISLYFYQTNRNPPMYTRYINDEDNNNNNQEYVQTNSTSIENIQNKQEEEEEGGGGEEEEEGEQQRQREEERITMANNQQNLVV</sequence>
<name>A0AA85BGP4_9TREM</name>
<dbReference type="PRINTS" id="PR01609">
    <property type="entry name" value="CD36FAMILY"/>
</dbReference>
<dbReference type="InterPro" id="IPR002159">
    <property type="entry name" value="CD36_fam"/>
</dbReference>
<feature type="transmembrane region" description="Helical" evidence="14">
    <location>
        <begin position="12"/>
        <end position="35"/>
    </location>
</feature>
<evidence type="ECO:0000256" key="2">
    <source>
        <dbReference type="ARBA" id="ARBA00004651"/>
    </source>
</evidence>
<dbReference type="GO" id="GO:0005764">
    <property type="term" value="C:lysosome"/>
    <property type="evidence" value="ECO:0007669"/>
    <property type="project" value="InterPro"/>
</dbReference>
<accession>A0AA85BGP4</accession>
<feature type="transmembrane region" description="Helical" evidence="14">
    <location>
        <begin position="433"/>
        <end position="459"/>
    </location>
</feature>
<keyword evidence="9" id="KW-0675">Receptor</keyword>
<evidence type="ECO:0000313" key="15">
    <source>
        <dbReference type="Proteomes" id="UP000050791"/>
    </source>
</evidence>
<evidence type="ECO:0000256" key="1">
    <source>
        <dbReference type="ARBA" id="ARBA00004189"/>
    </source>
</evidence>
<dbReference type="GO" id="GO:0005044">
    <property type="term" value="F:scavenger receptor activity"/>
    <property type="evidence" value="ECO:0007669"/>
    <property type="project" value="InterPro"/>
</dbReference>
<evidence type="ECO:0000256" key="10">
    <source>
        <dbReference type="ARBA" id="ARBA00023180"/>
    </source>
</evidence>
<dbReference type="PANTHER" id="PTHR11923">
    <property type="entry name" value="SCAVENGER RECEPTOR CLASS B TYPE-1 SR-B1"/>
    <property type="match status" value="1"/>
</dbReference>
<keyword evidence="6 14" id="KW-1133">Transmembrane helix</keyword>
<feature type="compositionally biased region" description="Polar residues" evidence="13">
    <location>
        <begin position="527"/>
        <end position="536"/>
    </location>
</feature>